<accession>B5A867</accession>
<proteinExistence type="predicted"/>
<name>B5A867_HELPX</name>
<dbReference type="EMBL" id="EU822949">
    <property type="protein sequence ID" value="ACF33525.1"/>
    <property type="molecule type" value="Genomic_DNA"/>
</dbReference>
<organism evidence="1">
    <name type="scientific">Helicobacter pylori</name>
    <name type="common">Campylobacter pylori</name>
    <dbReference type="NCBI Taxonomy" id="210"/>
    <lineage>
        <taxon>Bacteria</taxon>
        <taxon>Pseudomonadati</taxon>
        <taxon>Campylobacterota</taxon>
        <taxon>Epsilonproteobacteria</taxon>
        <taxon>Campylobacterales</taxon>
        <taxon>Helicobacteraceae</taxon>
        <taxon>Helicobacter</taxon>
    </lineage>
</organism>
<evidence type="ECO:0000313" key="1">
    <source>
        <dbReference type="EMBL" id="ACF33525.1"/>
    </source>
</evidence>
<sequence>MLFKSLVNFFLIQFLAFKPIRIKSELPNFTSIFRFKVFSRIRIINI</sequence>
<protein>
    <submittedName>
        <fullName evidence="1">Uncharacterized protein</fullName>
    </submittedName>
</protein>
<dbReference type="AlphaFoldDB" id="B5A867"/>
<reference evidence="1" key="1">
    <citation type="submission" date="2008-06" db="EMBL/GenBank/DDBJ databases">
        <title>Reorganization of vapD region into Helicobacter pylori chromosome probably as a result of recombination or integration events.</title>
        <authorList>
            <person name="Morales-Espinosa R."/>
            <person name="Delgado G."/>
            <person name="Gonzalez-Valencia G."/>
            <person name="Mendez J.-L."/>
            <person name="Torres J."/>
            <person name="Cravioto A."/>
        </authorList>
    </citation>
    <scope>NUCLEOTIDE SEQUENCE</scope>
    <source>
        <strain evidence="1">MxHp21.23c</strain>
    </source>
</reference>